<dbReference type="SMART" id="SM00497">
    <property type="entry name" value="IENR1"/>
    <property type="match status" value="1"/>
</dbReference>
<dbReference type="GO" id="GO:0003677">
    <property type="term" value="F:DNA binding"/>
    <property type="evidence" value="ECO:0007669"/>
    <property type="project" value="InterPro"/>
</dbReference>
<geneLocation type="mitochondrion" evidence="7"/>
<dbReference type="Gene3D" id="3.40.1440.10">
    <property type="entry name" value="GIY-YIG endonuclease"/>
    <property type="match status" value="1"/>
</dbReference>
<accession>B6A7T1</accession>
<dbReference type="RefSeq" id="YP_002274329.1">
    <property type="nucleotide sequence ID" value="NC_011360.1"/>
</dbReference>
<evidence type="ECO:0000259" key="6">
    <source>
        <dbReference type="PROSITE" id="PS50164"/>
    </source>
</evidence>
<proteinExistence type="predicted"/>
<keyword evidence="3 7" id="KW-0255">Endonuclease</keyword>
<keyword evidence="4" id="KW-0378">Hydrolase</keyword>
<organism evidence="7">
    <name type="scientific">Blastocladiella emersonii</name>
    <name type="common">Aquatic fungus</name>
    <dbReference type="NCBI Taxonomy" id="4808"/>
    <lineage>
        <taxon>Eukaryota</taxon>
        <taxon>Fungi</taxon>
        <taxon>Fungi incertae sedis</taxon>
        <taxon>Blastocladiomycota</taxon>
        <taxon>Blastocladiomycetes</taxon>
        <taxon>Blastocladiales</taxon>
        <taxon>Blastocladiaceae</taxon>
        <taxon>Blastocladiella</taxon>
    </lineage>
</organism>
<evidence type="ECO:0000256" key="3">
    <source>
        <dbReference type="ARBA" id="ARBA00022759"/>
    </source>
</evidence>
<evidence type="ECO:0000313" key="7">
    <source>
        <dbReference type="EMBL" id="ABB78022.1"/>
    </source>
</evidence>
<comment type="similarity">
    <text evidence="1">To endonucleases of group I introns of fungi and phage.</text>
</comment>
<evidence type="ECO:0000256" key="1">
    <source>
        <dbReference type="ARBA" id="ARBA00010045"/>
    </source>
</evidence>
<evidence type="ECO:0000256" key="4">
    <source>
        <dbReference type="ARBA" id="ARBA00022801"/>
    </source>
</evidence>
<dbReference type="SUPFAM" id="SSF82771">
    <property type="entry name" value="GIY-YIG endonuclease"/>
    <property type="match status" value="1"/>
</dbReference>
<dbReference type="SMART" id="SM00496">
    <property type="entry name" value="IENR2"/>
    <property type="match status" value="3"/>
</dbReference>
<dbReference type="Pfam" id="PF07460">
    <property type="entry name" value="NUMOD3"/>
    <property type="match status" value="1"/>
</dbReference>
<dbReference type="AlphaFoldDB" id="B6A7T1"/>
<dbReference type="InterPro" id="IPR003647">
    <property type="entry name" value="Intron_nuc_1_rpt"/>
</dbReference>
<keyword evidence="7" id="KW-0496">Mitochondrion</keyword>
<reference evidence="7" key="1">
    <citation type="submission" date="2005-11" db="EMBL/GenBank/DDBJ databases">
        <authorList>
            <person name="Tambor J.H.M."/>
            <person name="Gomes S.L."/>
        </authorList>
    </citation>
    <scope>NUCLEOTIDE SEQUENCE</scope>
</reference>
<dbReference type="InterPro" id="IPR000305">
    <property type="entry name" value="GIY-YIG_endonuc"/>
</dbReference>
<dbReference type="CDD" id="cd10445">
    <property type="entry name" value="GIY-YIG_bI1_like"/>
    <property type="match status" value="1"/>
</dbReference>
<feature type="domain" description="GIY-YIG" evidence="6">
    <location>
        <begin position="88"/>
        <end position="177"/>
    </location>
</feature>
<evidence type="ECO:0000256" key="5">
    <source>
        <dbReference type="SAM" id="MobiDB-lite"/>
    </source>
</evidence>
<reference evidence="7" key="2">
    <citation type="journal article" date="2008" name="Gene">
        <title>The mitochondrial view of Blastocladiella emersonii.</title>
        <authorList>
            <person name="Tambor J.H."/>
            <person name="Ribichich K.F."/>
            <person name="Gomes S.L."/>
        </authorList>
    </citation>
    <scope>NUCLEOTIDE SEQUENCE</scope>
</reference>
<feature type="region of interest" description="Disordered" evidence="5">
    <location>
        <begin position="206"/>
        <end position="232"/>
    </location>
</feature>
<dbReference type="SMART" id="SM00465">
    <property type="entry name" value="GIYc"/>
    <property type="match status" value="1"/>
</dbReference>
<dbReference type="GO" id="GO:0004519">
    <property type="term" value="F:endonuclease activity"/>
    <property type="evidence" value="ECO:0007669"/>
    <property type="project" value="UniProtKB-KW"/>
</dbReference>
<dbReference type="InterPro" id="IPR035901">
    <property type="entry name" value="GIY-YIG_endonuc_sf"/>
</dbReference>
<dbReference type="InterPro" id="IPR006350">
    <property type="entry name" value="Intron_endoG1"/>
</dbReference>
<dbReference type="GO" id="GO:0016787">
    <property type="term" value="F:hydrolase activity"/>
    <property type="evidence" value="ECO:0007669"/>
    <property type="project" value="UniProtKB-KW"/>
</dbReference>
<dbReference type="SUPFAM" id="SSF64496">
    <property type="entry name" value="DNA-binding domain of intron-encoded endonucleases"/>
    <property type="match status" value="1"/>
</dbReference>
<sequence length="307" mass="35256">MQYSLMIFSFNNKYPSSLRGHKFKALSTCSYSNPIQPNTTELALTVYDPSKLNSVLPLDINIFGITPFKIYANPDPSSRASIRKELRQYSGIYYWHNNVTGESYTGSGAKLSRRYGEYTNKKYLEASNRKINKALLHYPINLWTFVVIEVRGLEISKKELLGIENYWLAYLNNSYNMNKFANSPLGTKRSESTRLLMSQKRMGKTHSEETKNLIGDSNRGSNSANWGKERPQEVKDKISETMRGNTYNSVTVYVYNAEDMKFINKYPSFNEAGRNTGLYGKIISIKIREGKSYKGFFFSDKPLHSQD</sequence>
<evidence type="ECO:0000256" key="2">
    <source>
        <dbReference type="ARBA" id="ARBA00022722"/>
    </source>
</evidence>
<protein>
    <submittedName>
        <fullName evidence="7">Putative GIY-YIG endonuclease</fullName>
    </submittedName>
</protein>
<keyword evidence="2" id="KW-0540">Nuclease</keyword>
<dbReference type="NCBIfam" id="TIGR01453">
    <property type="entry name" value="grpIintron_endo"/>
    <property type="match status" value="1"/>
</dbReference>
<dbReference type="InterPro" id="IPR003611">
    <property type="entry name" value="NUMOD3"/>
</dbReference>
<dbReference type="PROSITE" id="PS50164">
    <property type="entry name" value="GIY_YIG"/>
    <property type="match status" value="1"/>
</dbReference>
<dbReference type="EMBL" id="DQ287690">
    <property type="protein sequence ID" value="ABB78022.1"/>
    <property type="molecule type" value="Genomic_DNA"/>
</dbReference>
<name>B6A7T1_BLAEM</name>